<dbReference type="RefSeq" id="WP_381604308.1">
    <property type="nucleotide sequence ID" value="NZ_JBHTEB010000001.1"/>
</dbReference>
<keyword evidence="3" id="KW-1185">Reference proteome</keyword>
<feature type="region of interest" description="Disordered" evidence="1">
    <location>
        <begin position="74"/>
        <end position="94"/>
    </location>
</feature>
<evidence type="ECO:0008006" key="4">
    <source>
        <dbReference type="Google" id="ProtNLM"/>
    </source>
</evidence>
<proteinExistence type="predicted"/>
<evidence type="ECO:0000313" key="2">
    <source>
        <dbReference type="EMBL" id="MFD0312724.1"/>
    </source>
</evidence>
<accession>A0ABW2W1Y4</accession>
<protein>
    <recommendedName>
        <fullName evidence="4">Lipoprotein</fullName>
    </recommendedName>
</protein>
<feature type="compositionally biased region" description="Low complexity" evidence="1">
    <location>
        <begin position="1"/>
        <end position="23"/>
    </location>
</feature>
<organism evidence="2 3">
    <name type="scientific">Streptomyces flavalbus</name>
    <dbReference type="NCBI Taxonomy" id="2665155"/>
    <lineage>
        <taxon>Bacteria</taxon>
        <taxon>Bacillati</taxon>
        <taxon>Actinomycetota</taxon>
        <taxon>Actinomycetes</taxon>
        <taxon>Kitasatosporales</taxon>
        <taxon>Streptomycetaceae</taxon>
        <taxon>Streptomyces</taxon>
    </lineage>
</organism>
<feature type="region of interest" description="Disordered" evidence="1">
    <location>
        <begin position="1"/>
        <end position="51"/>
    </location>
</feature>
<evidence type="ECO:0000313" key="3">
    <source>
        <dbReference type="Proteomes" id="UP001597023"/>
    </source>
</evidence>
<dbReference type="Proteomes" id="UP001597023">
    <property type="component" value="Unassembled WGS sequence"/>
</dbReference>
<name>A0ABW2W1Y4_9ACTN</name>
<comment type="caution">
    <text evidence="2">The sequence shown here is derived from an EMBL/GenBank/DDBJ whole genome shotgun (WGS) entry which is preliminary data.</text>
</comment>
<feature type="compositionally biased region" description="Low complexity" evidence="1">
    <location>
        <begin position="39"/>
        <end position="48"/>
    </location>
</feature>
<reference evidence="3" key="1">
    <citation type="journal article" date="2019" name="Int. J. Syst. Evol. Microbiol.">
        <title>The Global Catalogue of Microorganisms (GCM) 10K type strain sequencing project: providing services to taxonomists for standard genome sequencing and annotation.</title>
        <authorList>
            <consortium name="The Broad Institute Genomics Platform"/>
            <consortium name="The Broad Institute Genome Sequencing Center for Infectious Disease"/>
            <person name="Wu L."/>
            <person name="Ma J."/>
        </authorList>
    </citation>
    <scope>NUCLEOTIDE SEQUENCE [LARGE SCALE GENOMIC DNA]</scope>
    <source>
        <strain evidence="3">CGMCC 4.7400</strain>
    </source>
</reference>
<sequence length="187" mass="18636">MTGVAGCSDDAGSSAEGSAPGASVTAEAPGTPSGEETDGQSTTGGQSTPEEAVATLVTAIIEDDKGRACRVTGTAATGSEPAKPHTAAMCDSDSPDVQQMNKVVDSLRTSFTPEGANGQADTEVAEVAAADGKAVVPGEGITVNGQTLNEIMLSHSTGLTADQLDTAFEVTEVQGAWYVTDMKLGVG</sequence>
<dbReference type="EMBL" id="JBHTEB010000001">
    <property type="protein sequence ID" value="MFD0312724.1"/>
    <property type="molecule type" value="Genomic_DNA"/>
</dbReference>
<gene>
    <name evidence="2" type="ORF">ACFQZ6_00430</name>
</gene>
<evidence type="ECO:0000256" key="1">
    <source>
        <dbReference type="SAM" id="MobiDB-lite"/>
    </source>
</evidence>